<reference evidence="4 5" key="1">
    <citation type="submission" date="2021-01" db="EMBL/GenBank/DDBJ databases">
        <title>Draft Genome Sequence and Polyhydroxyalkanoate Biosynthetic Potential of Jeongeupia naejangsanensis Type Strain DSM 24253.</title>
        <authorList>
            <person name="Turrini P."/>
            <person name="Artuso I."/>
            <person name="Lugli G.A."/>
            <person name="Frangipani E."/>
            <person name="Ventura M."/>
            <person name="Visca P."/>
        </authorList>
    </citation>
    <scope>NUCLEOTIDE SEQUENCE [LARGE SCALE GENOMIC DNA]</scope>
    <source>
        <strain evidence="4 5">DSM 24253</strain>
    </source>
</reference>
<dbReference type="PROSITE" id="PS51866">
    <property type="entry name" value="MOP"/>
    <property type="match status" value="1"/>
</dbReference>
<comment type="caution">
    <text evidence="4">The sequence shown here is derived from an EMBL/GenBank/DDBJ whole genome shotgun (WGS) entry which is preliminary data.</text>
</comment>
<evidence type="ECO:0000313" key="4">
    <source>
        <dbReference type="EMBL" id="MBM3114939.1"/>
    </source>
</evidence>
<dbReference type="Proteomes" id="UP000809431">
    <property type="component" value="Unassembled WGS sequence"/>
</dbReference>
<evidence type="ECO:0000313" key="5">
    <source>
        <dbReference type="Proteomes" id="UP000809431"/>
    </source>
</evidence>
<dbReference type="InterPro" id="IPR008995">
    <property type="entry name" value="Mo/tungstate-bd_C_term_dom"/>
</dbReference>
<protein>
    <submittedName>
        <fullName evidence="4">TOBE domain-containing protein</fullName>
    </submittedName>
</protein>
<accession>A0ABS2BH55</accession>
<proteinExistence type="predicted"/>
<gene>
    <name evidence="4" type="ORF">JMJ54_03775</name>
</gene>
<dbReference type="RefSeq" id="WP_203536597.1">
    <property type="nucleotide sequence ID" value="NZ_JAESND010000001.1"/>
</dbReference>
<evidence type="ECO:0000256" key="2">
    <source>
        <dbReference type="PROSITE-ProRule" id="PRU01213"/>
    </source>
</evidence>
<evidence type="ECO:0000259" key="3">
    <source>
        <dbReference type="PROSITE" id="PS51866"/>
    </source>
</evidence>
<dbReference type="Pfam" id="PF03459">
    <property type="entry name" value="TOBE"/>
    <property type="match status" value="1"/>
</dbReference>
<feature type="domain" description="Mop" evidence="3">
    <location>
        <begin position="67"/>
        <end position="132"/>
    </location>
</feature>
<keyword evidence="5" id="KW-1185">Reference proteome</keyword>
<organism evidence="4 5">
    <name type="scientific">Jeongeupia naejangsanensis</name>
    <dbReference type="NCBI Taxonomy" id="613195"/>
    <lineage>
        <taxon>Bacteria</taxon>
        <taxon>Pseudomonadati</taxon>
        <taxon>Pseudomonadota</taxon>
        <taxon>Betaproteobacteria</taxon>
        <taxon>Neisseriales</taxon>
        <taxon>Chitinibacteraceae</taxon>
        <taxon>Jeongeupia</taxon>
    </lineage>
</organism>
<dbReference type="InterPro" id="IPR004606">
    <property type="entry name" value="Mop_domain"/>
</dbReference>
<keyword evidence="1 2" id="KW-0500">Molybdenum</keyword>
<dbReference type="Gene3D" id="2.40.50.100">
    <property type="match status" value="1"/>
</dbReference>
<dbReference type="InterPro" id="IPR005116">
    <property type="entry name" value="Transp-assoc_OB_typ1"/>
</dbReference>
<sequence length="133" mass="13909">MNRIPATLTRVEYGAGMTLVEADASAAPYGMTLVATVVGEVPLTAGMLVVLACKETEVALAKNLSGEISLRNRHAARVVGIDAGTVLTRVSLDWHGHPIASVITSGSAQRLGIRIGDSVEWLVKANEMAVETA</sequence>
<evidence type="ECO:0000256" key="1">
    <source>
        <dbReference type="ARBA" id="ARBA00022505"/>
    </source>
</evidence>
<name>A0ABS2BH55_9NEIS</name>
<dbReference type="EMBL" id="JAESND010000001">
    <property type="protein sequence ID" value="MBM3114939.1"/>
    <property type="molecule type" value="Genomic_DNA"/>
</dbReference>
<dbReference type="SUPFAM" id="SSF50331">
    <property type="entry name" value="MOP-like"/>
    <property type="match status" value="1"/>
</dbReference>